<evidence type="ECO:0000256" key="1">
    <source>
        <dbReference type="SAM" id="MobiDB-lite"/>
    </source>
</evidence>
<dbReference type="InParanoid" id="A0A2K1IIA4"/>
<organism evidence="2">
    <name type="scientific">Physcomitrium patens</name>
    <name type="common">Spreading-leaved earth moss</name>
    <name type="synonym">Physcomitrella patens</name>
    <dbReference type="NCBI Taxonomy" id="3218"/>
    <lineage>
        <taxon>Eukaryota</taxon>
        <taxon>Viridiplantae</taxon>
        <taxon>Streptophyta</taxon>
        <taxon>Embryophyta</taxon>
        <taxon>Bryophyta</taxon>
        <taxon>Bryophytina</taxon>
        <taxon>Bryopsida</taxon>
        <taxon>Funariidae</taxon>
        <taxon>Funariales</taxon>
        <taxon>Funariaceae</taxon>
        <taxon>Physcomitrium</taxon>
    </lineage>
</organism>
<protein>
    <submittedName>
        <fullName evidence="2 3">Uncharacterized protein</fullName>
    </submittedName>
</protein>
<gene>
    <name evidence="2" type="ORF">PHYPA_027701</name>
</gene>
<reference evidence="3" key="3">
    <citation type="submission" date="2020-12" db="UniProtKB">
        <authorList>
            <consortium name="EnsemblPlants"/>
        </authorList>
    </citation>
    <scope>IDENTIFICATION</scope>
</reference>
<feature type="compositionally biased region" description="Polar residues" evidence="1">
    <location>
        <begin position="274"/>
        <end position="289"/>
    </location>
</feature>
<feature type="compositionally biased region" description="Polar residues" evidence="1">
    <location>
        <begin position="242"/>
        <end position="258"/>
    </location>
</feature>
<dbReference type="Gramene" id="Pp3c23_6800V3.1">
    <property type="protein sequence ID" value="Pp3c23_6800V3.1"/>
    <property type="gene ID" value="Pp3c23_6800"/>
</dbReference>
<reference evidence="2 4" key="2">
    <citation type="journal article" date="2018" name="Plant J.">
        <title>The Physcomitrella patens chromosome-scale assembly reveals moss genome structure and evolution.</title>
        <authorList>
            <person name="Lang D."/>
            <person name="Ullrich K.K."/>
            <person name="Murat F."/>
            <person name="Fuchs J."/>
            <person name="Jenkins J."/>
            <person name="Haas F.B."/>
            <person name="Piednoel M."/>
            <person name="Gundlach H."/>
            <person name="Van Bel M."/>
            <person name="Meyberg R."/>
            <person name="Vives C."/>
            <person name="Morata J."/>
            <person name="Symeonidi A."/>
            <person name="Hiss M."/>
            <person name="Muchero W."/>
            <person name="Kamisugi Y."/>
            <person name="Saleh O."/>
            <person name="Blanc G."/>
            <person name="Decker E.L."/>
            <person name="van Gessel N."/>
            <person name="Grimwood J."/>
            <person name="Hayes R.D."/>
            <person name="Graham S.W."/>
            <person name="Gunter L.E."/>
            <person name="McDaniel S.F."/>
            <person name="Hoernstein S.N.W."/>
            <person name="Larsson A."/>
            <person name="Li F.W."/>
            <person name="Perroud P.F."/>
            <person name="Phillips J."/>
            <person name="Ranjan P."/>
            <person name="Rokshar D.S."/>
            <person name="Rothfels C.J."/>
            <person name="Schneider L."/>
            <person name="Shu S."/>
            <person name="Stevenson D.W."/>
            <person name="Thummler F."/>
            <person name="Tillich M."/>
            <person name="Villarreal Aguilar J.C."/>
            <person name="Widiez T."/>
            <person name="Wong G.K."/>
            <person name="Wymore A."/>
            <person name="Zhang Y."/>
            <person name="Zimmer A.D."/>
            <person name="Quatrano R.S."/>
            <person name="Mayer K.F.X."/>
            <person name="Goodstein D."/>
            <person name="Casacuberta J.M."/>
            <person name="Vandepoele K."/>
            <person name="Reski R."/>
            <person name="Cuming A.C."/>
            <person name="Tuskan G.A."/>
            <person name="Maumus F."/>
            <person name="Salse J."/>
            <person name="Schmutz J."/>
            <person name="Rensing S.A."/>
        </authorList>
    </citation>
    <scope>NUCLEOTIDE SEQUENCE [LARGE SCALE GENOMIC DNA]</scope>
    <source>
        <strain evidence="3 4">cv. Gransden 2004</strain>
    </source>
</reference>
<evidence type="ECO:0000313" key="3">
    <source>
        <dbReference type="EnsemblPlants" id="Pp3c23_6800V3.1"/>
    </source>
</evidence>
<accession>A0A2K1IIA4</accession>
<dbReference type="EMBL" id="ABEU02000023">
    <property type="protein sequence ID" value="PNR29009.1"/>
    <property type="molecule type" value="Genomic_DNA"/>
</dbReference>
<keyword evidence="4" id="KW-1185">Reference proteome</keyword>
<dbReference type="AlphaFoldDB" id="A0A2K1IIA4"/>
<name>A0A2K1IIA4_PHYPA</name>
<feature type="region of interest" description="Disordered" evidence="1">
    <location>
        <begin position="164"/>
        <end position="289"/>
    </location>
</feature>
<evidence type="ECO:0000313" key="2">
    <source>
        <dbReference type="EMBL" id="PNR29009.1"/>
    </source>
</evidence>
<dbReference type="Proteomes" id="UP000006727">
    <property type="component" value="Chromosome 23"/>
</dbReference>
<sequence length="289" mass="31742">MLLCVNVMTIFPKYSELGSWKNNLGQKASVRRAEKGWWGQTEMYNKMVVSEGIEAVEVLRKKCERWQPTSIMNCTMVPPQLMSSVLAERVNTIVSSMTKEMGVMDSRFSNELQGIKSAHDDAASTKRDIVPVDAFPIDTKTAAKLNAATEKMDNIKEIKSTISYPPKAGSTIEGTITNLAPRDKTPIRPASRNKSNAKPAAPAKTSMRSASQDKNLAKPATRSKIAKSVPQDKTIKGPASHGKTTTKPLIQDVKTTTGLAYRDKLKVQPKPNPVQRSVNLGKQTKQTSK</sequence>
<reference evidence="2 4" key="1">
    <citation type="journal article" date="2008" name="Science">
        <title>The Physcomitrella genome reveals evolutionary insights into the conquest of land by plants.</title>
        <authorList>
            <person name="Rensing S."/>
            <person name="Lang D."/>
            <person name="Zimmer A."/>
            <person name="Terry A."/>
            <person name="Salamov A."/>
            <person name="Shapiro H."/>
            <person name="Nishiyama T."/>
            <person name="Perroud P.-F."/>
            <person name="Lindquist E."/>
            <person name="Kamisugi Y."/>
            <person name="Tanahashi T."/>
            <person name="Sakakibara K."/>
            <person name="Fujita T."/>
            <person name="Oishi K."/>
            <person name="Shin-I T."/>
            <person name="Kuroki Y."/>
            <person name="Toyoda A."/>
            <person name="Suzuki Y."/>
            <person name="Hashimoto A."/>
            <person name="Yamaguchi K."/>
            <person name="Sugano A."/>
            <person name="Kohara Y."/>
            <person name="Fujiyama A."/>
            <person name="Anterola A."/>
            <person name="Aoki S."/>
            <person name="Ashton N."/>
            <person name="Barbazuk W.B."/>
            <person name="Barker E."/>
            <person name="Bennetzen J."/>
            <person name="Bezanilla M."/>
            <person name="Blankenship R."/>
            <person name="Cho S.H."/>
            <person name="Dutcher S."/>
            <person name="Estelle M."/>
            <person name="Fawcett J.A."/>
            <person name="Gundlach H."/>
            <person name="Hanada K."/>
            <person name="Heyl A."/>
            <person name="Hicks K.A."/>
            <person name="Hugh J."/>
            <person name="Lohr M."/>
            <person name="Mayer K."/>
            <person name="Melkozernov A."/>
            <person name="Murata T."/>
            <person name="Nelson D."/>
            <person name="Pils B."/>
            <person name="Prigge M."/>
            <person name="Reiss B."/>
            <person name="Renner T."/>
            <person name="Rombauts S."/>
            <person name="Rushton P."/>
            <person name="Sanderfoot A."/>
            <person name="Schween G."/>
            <person name="Shiu S.-H."/>
            <person name="Stueber K."/>
            <person name="Theodoulou F.L."/>
            <person name="Tu H."/>
            <person name="Van de Peer Y."/>
            <person name="Verrier P.J."/>
            <person name="Waters E."/>
            <person name="Wood A."/>
            <person name="Yang L."/>
            <person name="Cove D."/>
            <person name="Cuming A."/>
            <person name="Hasebe M."/>
            <person name="Lucas S."/>
            <person name="Mishler D.B."/>
            <person name="Reski R."/>
            <person name="Grigoriev I."/>
            <person name="Quatrano R.S."/>
            <person name="Boore J.L."/>
        </authorList>
    </citation>
    <scope>NUCLEOTIDE SEQUENCE [LARGE SCALE GENOMIC DNA]</scope>
    <source>
        <strain evidence="3 4">cv. Gransden 2004</strain>
    </source>
</reference>
<dbReference type="EnsemblPlants" id="Pp3c23_6800V3.1">
    <property type="protein sequence ID" value="Pp3c23_6800V3.1"/>
    <property type="gene ID" value="Pp3c23_6800"/>
</dbReference>
<evidence type="ECO:0000313" key="4">
    <source>
        <dbReference type="Proteomes" id="UP000006727"/>
    </source>
</evidence>
<proteinExistence type="predicted"/>
<dbReference type="PaxDb" id="3218-PP1S10_324V6.1"/>